<dbReference type="EMBL" id="GBHO01031125">
    <property type="protein sequence ID" value="JAG12479.1"/>
    <property type="molecule type" value="Transcribed_RNA"/>
</dbReference>
<evidence type="ECO:0000313" key="8">
    <source>
        <dbReference type="EMBL" id="JAP98259.1"/>
    </source>
</evidence>
<dbReference type="EMBL" id="GBHO01031121">
    <property type="protein sequence ID" value="JAG12483.1"/>
    <property type="molecule type" value="Transcribed_RNA"/>
</dbReference>
<sequence length="144" mass="15693">MVVCDSNALAYGDEDGNITIVNRQTGEVVVSDTLHDGAVTSMRKHPTHPHLMFSAGEDGTILSYNLQALVLTDAVVDLDAAFHSVYPTGQPVQNFYFVGAGCTTLVAVSTVETISLWDITTCEIVAQFPQLRQQLNTMLCRFLQ</sequence>
<name>A0A0A9X5V4_LYGHE</name>
<proteinExistence type="predicted"/>
<dbReference type="InterPro" id="IPR015943">
    <property type="entry name" value="WD40/YVTN_repeat-like_dom_sf"/>
</dbReference>
<dbReference type="EMBL" id="GDHC01020369">
    <property type="protein sequence ID" value="JAP98259.1"/>
    <property type="molecule type" value="Transcribed_RNA"/>
</dbReference>
<dbReference type="EMBL" id="GBHO01031122">
    <property type="protein sequence ID" value="JAG12482.1"/>
    <property type="molecule type" value="Transcribed_RNA"/>
</dbReference>
<dbReference type="SMART" id="SM00320">
    <property type="entry name" value="WD40"/>
    <property type="match status" value="1"/>
</dbReference>
<dbReference type="EMBL" id="GBHO01031123">
    <property type="protein sequence ID" value="JAG12481.1"/>
    <property type="molecule type" value="Transcribed_RNA"/>
</dbReference>
<dbReference type="SUPFAM" id="SSF50978">
    <property type="entry name" value="WD40 repeat-like"/>
    <property type="match status" value="1"/>
</dbReference>
<dbReference type="EMBL" id="GBHO01031129">
    <property type="protein sequence ID" value="JAG12475.1"/>
    <property type="molecule type" value="Transcribed_RNA"/>
</dbReference>
<evidence type="ECO:0000313" key="4">
    <source>
        <dbReference type="EMBL" id="JAG12480.1"/>
    </source>
</evidence>
<evidence type="ECO:0000313" key="3">
    <source>
        <dbReference type="EMBL" id="JAG12479.1"/>
    </source>
</evidence>
<evidence type="ECO:0000313" key="6">
    <source>
        <dbReference type="EMBL" id="JAG12482.1"/>
    </source>
</evidence>
<dbReference type="InterPro" id="IPR036322">
    <property type="entry name" value="WD40_repeat_dom_sf"/>
</dbReference>
<accession>A0A0A9X5V4</accession>
<evidence type="ECO:0000313" key="2">
    <source>
        <dbReference type="EMBL" id="JAG12478.1"/>
    </source>
</evidence>
<reference evidence="4" key="1">
    <citation type="journal article" date="2014" name="PLoS ONE">
        <title>Transcriptome-Based Identification of ABC Transporters in the Western Tarnished Plant Bug Lygus hesperus.</title>
        <authorList>
            <person name="Hull J.J."/>
            <person name="Chaney K."/>
            <person name="Geib S.M."/>
            <person name="Fabrick J.A."/>
            <person name="Brent C.S."/>
            <person name="Walsh D."/>
            <person name="Lavine L.C."/>
        </authorList>
    </citation>
    <scope>NUCLEOTIDE SEQUENCE</scope>
</reference>
<dbReference type="EMBL" id="GBHO01031126">
    <property type="protein sequence ID" value="JAG12478.1"/>
    <property type="molecule type" value="Transcribed_RNA"/>
</dbReference>
<protein>
    <submittedName>
        <fullName evidence="8">Periodic tryptophan protein 2</fullName>
    </submittedName>
</protein>
<organism evidence="4">
    <name type="scientific">Lygus hesperus</name>
    <name type="common">Western plant bug</name>
    <dbReference type="NCBI Taxonomy" id="30085"/>
    <lineage>
        <taxon>Eukaryota</taxon>
        <taxon>Metazoa</taxon>
        <taxon>Ecdysozoa</taxon>
        <taxon>Arthropoda</taxon>
        <taxon>Hexapoda</taxon>
        <taxon>Insecta</taxon>
        <taxon>Pterygota</taxon>
        <taxon>Neoptera</taxon>
        <taxon>Paraneoptera</taxon>
        <taxon>Hemiptera</taxon>
        <taxon>Heteroptera</taxon>
        <taxon>Panheteroptera</taxon>
        <taxon>Cimicomorpha</taxon>
        <taxon>Miridae</taxon>
        <taxon>Mirini</taxon>
        <taxon>Lygus</taxon>
    </lineage>
</organism>
<evidence type="ECO:0000313" key="1">
    <source>
        <dbReference type="EMBL" id="JAG12475.1"/>
    </source>
</evidence>
<reference evidence="4" key="2">
    <citation type="submission" date="2014-07" db="EMBL/GenBank/DDBJ databases">
        <authorList>
            <person name="Hull J."/>
        </authorList>
    </citation>
    <scope>NUCLEOTIDE SEQUENCE</scope>
</reference>
<gene>
    <name evidence="8" type="primary">pwp2_3</name>
    <name evidence="5" type="ORF">CM83_26168</name>
    <name evidence="6" type="ORF">CM83_26174</name>
    <name evidence="7" type="ORF">CM83_26180</name>
    <name evidence="2" type="ORF">CM83_26191</name>
    <name evidence="3" type="ORF">CM83_26193</name>
    <name evidence="4" type="ORF">CM83_26199</name>
    <name evidence="1" type="ORF">CM83_26208</name>
    <name evidence="8" type="ORF">g.24320</name>
</gene>
<dbReference type="Gene3D" id="2.130.10.10">
    <property type="entry name" value="YVTN repeat-like/Quinoprotein amine dehydrogenase"/>
    <property type="match status" value="1"/>
</dbReference>
<reference evidence="8" key="3">
    <citation type="journal article" date="2016" name="Gigascience">
        <title>De novo construction of an expanded transcriptome assembly for the western tarnished plant bug, Lygus hesperus.</title>
        <authorList>
            <person name="Tassone E.E."/>
            <person name="Geib S.M."/>
            <person name="Hall B."/>
            <person name="Fabrick J.A."/>
            <person name="Brent C.S."/>
            <person name="Hull J.J."/>
        </authorList>
    </citation>
    <scope>NUCLEOTIDE SEQUENCE</scope>
</reference>
<dbReference type="InterPro" id="IPR001680">
    <property type="entry name" value="WD40_rpt"/>
</dbReference>
<evidence type="ECO:0000313" key="5">
    <source>
        <dbReference type="EMBL" id="JAG12481.1"/>
    </source>
</evidence>
<dbReference type="EMBL" id="GBHO01031124">
    <property type="protein sequence ID" value="JAG12480.1"/>
    <property type="molecule type" value="Transcribed_RNA"/>
</dbReference>
<dbReference type="AlphaFoldDB" id="A0A0A9X5V4"/>
<evidence type="ECO:0000313" key="7">
    <source>
        <dbReference type="EMBL" id="JAG12483.1"/>
    </source>
</evidence>